<comment type="caution">
    <text evidence="4">The sequence shown here is derived from an EMBL/GenBank/DDBJ whole genome shotgun (WGS) entry which is preliminary data.</text>
</comment>
<organism evidence="4 5">
    <name type="scientific">Aquamicrobium soli</name>
    <dbReference type="NCBI Taxonomy" id="1811518"/>
    <lineage>
        <taxon>Bacteria</taxon>
        <taxon>Pseudomonadati</taxon>
        <taxon>Pseudomonadota</taxon>
        <taxon>Alphaproteobacteria</taxon>
        <taxon>Hyphomicrobiales</taxon>
        <taxon>Phyllobacteriaceae</taxon>
        <taxon>Aquamicrobium</taxon>
    </lineage>
</organism>
<feature type="region of interest" description="Disordered" evidence="1">
    <location>
        <begin position="83"/>
        <end position="133"/>
    </location>
</feature>
<keyword evidence="2" id="KW-0732">Signal</keyword>
<keyword evidence="5" id="KW-1185">Reference proteome</keyword>
<evidence type="ECO:0000313" key="5">
    <source>
        <dbReference type="Proteomes" id="UP001595583"/>
    </source>
</evidence>
<dbReference type="RefSeq" id="WP_378224967.1">
    <property type="nucleotide sequence ID" value="NZ_JBHRTK010000031.1"/>
</dbReference>
<dbReference type="Proteomes" id="UP001595583">
    <property type="component" value="Unassembled WGS sequence"/>
</dbReference>
<dbReference type="Pfam" id="PF13670">
    <property type="entry name" value="PepSY_2"/>
    <property type="match status" value="1"/>
</dbReference>
<evidence type="ECO:0000313" key="4">
    <source>
        <dbReference type="EMBL" id="MFC3208961.1"/>
    </source>
</evidence>
<dbReference type="InterPro" id="IPR025711">
    <property type="entry name" value="PepSY"/>
</dbReference>
<dbReference type="EMBL" id="JBHRTK010000031">
    <property type="protein sequence ID" value="MFC3208961.1"/>
    <property type="molecule type" value="Genomic_DNA"/>
</dbReference>
<feature type="signal peptide" evidence="2">
    <location>
        <begin position="1"/>
        <end position="22"/>
    </location>
</feature>
<evidence type="ECO:0000259" key="3">
    <source>
        <dbReference type="Pfam" id="PF13670"/>
    </source>
</evidence>
<evidence type="ECO:0000256" key="2">
    <source>
        <dbReference type="SAM" id="SignalP"/>
    </source>
</evidence>
<evidence type="ECO:0000256" key="1">
    <source>
        <dbReference type="SAM" id="MobiDB-lite"/>
    </source>
</evidence>
<name>A0ABV7KIR6_9HYPH</name>
<accession>A0ABV7KIR6</accession>
<proteinExistence type="predicted"/>
<reference evidence="5" key="1">
    <citation type="journal article" date="2019" name="Int. J. Syst. Evol. Microbiol.">
        <title>The Global Catalogue of Microorganisms (GCM) 10K type strain sequencing project: providing services to taxonomists for standard genome sequencing and annotation.</title>
        <authorList>
            <consortium name="The Broad Institute Genomics Platform"/>
            <consortium name="The Broad Institute Genome Sequencing Center for Infectious Disease"/>
            <person name="Wu L."/>
            <person name="Ma J."/>
        </authorList>
    </citation>
    <scope>NUCLEOTIDE SEQUENCE [LARGE SCALE GENOMIC DNA]</scope>
    <source>
        <strain evidence="5">KCTC 52165</strain>
    </source>
</reference>
<sequence>MTKHIAAAALFLVAAGTGMAMADDDCHVPMNQWQPREAVEKMAETRGWQVSRIKIDDGCYQVRGLDETGQAFKAKIDPETLSVVNMKRKDRHDDDDRPRERRQSSGPGASGPSDTLPANKLFETGKPPKSVVK</sequence>
<protein>
    <submittedName>
        <fullName evidence="4">PepSY domain-containing protein</fullName>
    </submittedName>
</protein>
<gene>
    <name evidence="4" type="ORF">ACFOHJ_22310</name>
</gene>
<feature type="compositionally biased region" description="Basic and acidic residues" evidence="1">
    <location>
        <begin position="91"/>
        <end position="103"/>
    </location>
</feature>
<feature type="chain" id="PRO_5045495098" evidence="2">
    <location>
        <begin position="23"/>
        <end position="133"/>
    </location>
</feature>
<feature type="domain" description="PepSY" evidence="3">
    <location>
        <begin position="6"/>
        <end position="86"/>
    </location>
</feature>